<keyword evidence="5 9" id="KW-0479">Metal-binding</keyword>
<dbReference type="PROSITE" id="PS51393">
    <property type="entry name" value="LIPOXYGENASE_3"/>
    <property type="match status" value="1"/>
</dbReference>
<dbReference type="InterPro" id="IPR036392">
    <property type="entry name" value="PLAT/LH2_dom_sf"/>
</dbReference>
<dbReference type="InterPro" id="IPR001024">
    <property type="entry name" value="PLAT/LH2_dom"/>
</dbReference>
<evidence type="ECO:0000256" key="11">
    <source>
        <dbReference type="PROSITE-ProRule" id="PRU00152"/>
    </source>
</evidence>
<keyword evidence="8" id="KW-0443">Lipid metabolism</keyword>
<evidence type="ECO:0000256" key="5">
    <source>
        <dbReference type="ARBA" id="ARBA00022723"/>
    </source>
</evidence>
<dbReference type="PANTHER" id="PTHR11771">
    <property type="entry name" value="LIPOXYGENASE"/>
    <property type="match status" value="1"/>
</dbReference>
<proteinExistence type="inferred from homology"/>
<dbReference type="Gene3D" id="2.60.60.20">
    <property type="entry name" value="PLAT/LH2 domain"/>
    <property type="match status" value="1"/>
</dbReference>
<comment type="pathway">
    <text evidence="2">Lipid metabolism.</text>
</comment>
<dbReference type="GO" id="GO:0016702">
    <property type="term" value="F:oxidoreductase activity, acting on single donors with incorporation of molecular oxygen, incorporation of two atoms of oxygen"/>
    <property type="evidence" value="ECO:0007669"/>
    <property type="project" value="InterPro"/>
</dbReference>
<dbReference type="EMBL" id="VXBP01007199">
    <property type="protein sequence ID" value="NXO00341.1"/>
    <property type="molecule type" value="Genomic_DNA"/>
</dbReference>
<gene>
    <name evidence="14" type="primary">Aloxe3_2</name>
    <name evidence="14" type="ORF">RHICYA_R07551</name>
</gene>
<dbReference type="AlphaFoldDB" id="A0A7L1NK96"/>
<dbReference type="GO" id="GO:0016853">
    <property type="term" value="F:isomerase activity"/>
    <property type="evidence" value="ECO:0007669"/>
    <property type="project" value="UniProtKB-KW"/>
</dbReference>
<keyword evidence="7" id="KW-0560">Oxidoreductase</keyword>
<dbReference type="GO" id="GO:0034440">
    <property type="term" value="P:lipid oxidation"/>
    <property type="evidence" value="ECO:0007669"/>
    <property type="project" value="InterPro"/>
</dbReference>
<dbReference type="SMART" id="SM00308">
    <property type="entry name" value="LH2"/>
    <property type="match status" value="1"/>
</dbReference>
<feature type="binding site" evidence="9">
    <location>
        <position position="75"/>
    </location>
    <ligand>
        <name>Ca(2+)</name>
        <dbReference type="ChEBI" id="CHEBI:29108"/>
        <label>1</label>
    </ligand>
</feature>
<evidence type="ECO:0000256" key="1">
    <source>
        <dbReference type="ARBA" id="ARBA00004496"/>
    </source>
</evidence>
<feature type="site" description="Essential for stabilizing binding to COTL1" evidence="10">
    <location>
        <position position="99"/>
    </location>
</feature>
<comment type="caution">
    <text evidence="11">Lacks conserved residue(s) required for the propagation of feature annotation.</text>
</comment>
<dbReference type="PRINTS" id="PR00467">
    <property type="entry name" value="MAMLPOXGNASE"/>
</dbReference>
<evidence type="ECO:0000256" key="10">
    <source>
        <dbReference type="PIRSR" id="PIRSR601885-3"/>
    </source>
</evidence>
<feature type="non-terminal residue" evidence="14">
    <location>
        <position position="1"/>
    </location>
</feature>
<reference evidence="14 15" key="1">
    <citation type="submission" date="2019-09" db="EMBL/GenBank/DDBJ databases">
        <title>Bird 10,000 Genomes (B10K) Project - Family phase.</title>
        <authorList>
            <person name="Zhang G."/>
        </authorList>
    </citation>
    <scope>NUCLEOTIDE SEQUENCE [LARGE SCALE GENOMIC DNA]</scope>
    <source>
        <strain evidence="14">B10K-DU-002-35</strain>
        <tissue evidence="14">Muscle</tissue>
    </source>
</reference>
<evidence type="ECO:0000256" key="9">
    <source>
        <dbReference type="PIRSR" id="PIRSR601885-2"/>
    </source>
</evidence>
<dbReference type="PROSITE" id="PS50095">
    <property type="entry name" value="PLAT"/>
    <property type="match status" value="1"/>
</dbReference>
<comment type="subcellular location">
    <subcellularLocation>
        <location evidence="1">Cytoplasm</location>
    </subcellularLocation>
</comment>
<feature type="domain" description="Lipoxygenase" evidence="13">
    <location>
        <begin position="114"/>
        <end position="225"/>
    </location>
</feature>
<evidence type="ECO:0000256" key="6">
    <source>
        <dbReference type="ARBA" id="ARBA00022964"/>
    </source>
</evidence>
<dbReference type="Gene3D" id="1.20.245.10">
    <property type="entry name" value="Lipoxygenase-1, Domain 5"/>
    <property type="match status" value="1"/>
</dbReference>
<dbReference type="InterPro" id="IPR000907">
    <property type="entry name" value="LipOase"/>
</dbReference>
<dbReference type="Pfam" id="PF01477">
    <property type="entry name" value="PLAT"/>
    <property type="match status" value="1"/>
</dbReference>
<evidence type="ECO:0000256" key="2">
    <source>
        <dbReference type="ARBA" id="ARBA00005189"/>
    </source>
</evidence>
<accession>A0A7L1NK96</accession>
<comment type="caution">
    <text evidence="14">The sequence shown here is derived from an EMBL/GenBank/DDBJ whole genome shotgun (WGS) entry which is preliminary data.</text>
</comment>
<evidence type="ECO:0000313" key="15">
    <source>
        <dbReference type="Proteomes" id="UP000565785"/>
    </source>
</evidence>
<keyword evidence="6" id="KW-0223">Dioxygenase</keyword>
<keyword evidence="14" id="KW-0413">Isomerase</keyword>
<dbReference type="InterPro" id="IPR013819">
    <property type="entry name" value="LipOase_C"/>
</dbReference>
<evidence type="ECO:0000259" key="13">
    <source>
        <dbReference type="PROSITE" id="PS51393"/>
    </source>
</evidence>
<dbReference type="InterPro" id="IPR001885">
    <property type="entry name" value="LipOase_mml"/>
</dbReference>
<feature type="non-terminal residue" evidence="14">
    <location>
        <position position="225"/>
    </location>
</feature>
<evidence type="ECO:0000256" key="7">
    <source>
        <dbReference type="ARBA" id="ARBA00023002"/>
    </source>
</evidence>
<keyword evidence="9" id="KW-0106">Calcium</keyword>
<dbReference type="OrthoDB" id="407298at2759"/>
<dbReference type="InterPro" id="IPR036226">
    <property type="entry name" value="LipOase_C_sf"/>
</dbReference>
<dbReference type="SUPFAM" id="SSF48484">
    <property type="entry name" value="Lipoxigenase"/>
    <property type="match status" value="1"/>
</dbReference>
<sequence length="225" mass="25122">MAVYRVTVATGDVAEAGTKNNISITLVGATGESPQTTIGCRLYPGQEKELSVSCSRELGAVVLVRLHKAQVFLEDSWFCREIRVRAPDSPVRRFPCYQWLEGNCVLEVREGSAQKLSDDALPVLLEQRRRELAQRQRAFEWKSFAEGWPHCLRVESVEELDSNVKFSGVRDRHFNGALLYHQASLQLSGFLSRAAPWQSLQEMTTVFSRAKGRDIGGCLPAPTPA</sequence>
<evidence type="ECO:0000259" key="12">
    <source>
        <dbReference type="PROSITE" id="PS50095"/>
    </source>
</evidence>
<feature type="binding site" evidence="9">
    <location>
        <position position="17"/>
    </location>
    <ligand>
        <name>Ca(2+)</name>
        <dbReference type="ChEBI" id="CHEBI:29108"/>
        <label>1</label>
    </ligand>
</feature>
<feature type="domain" description="PLAT" evidence="12">
    <location>
        <begin position="2"/>
        <end position="114"/>
    </location>
</feature>
<organism evidence="14 15">
    <name type="scientific">Rhinopomastus cyanomelas</name>
    <name type="common">Common scimitarbill</name>
    <dbReference type="NCBI Taxonomy" id="113115"/>
    <lineage>
        <taxon>Eukaryota</taxon>
        <taxon>Metazoa</taxon>
        <taxon>Chordata</taxon>
        <taxon>Craniata</taxon>
        <taxon>Vertebrata</taxon>
        <taxon>Euteleostomi</taxon>
        <taxon>Archelosauria</taxon>
        <taxon>Archosauria</taxon>
        <taxon>Dinosauria</taxon>
        <taxon>Saurischia</taxon>
        <taxon>Theropoda</taxon>
        <taxon>Coelurosauria</taxon>
        <taxon>Aves</taxon>
        <taxon>Neognathae</taxon>
        <taxon>Neoaves</taxon>
        <taxon>Telluraves</taxon>
        <taxon>Coraciimorphae</taxon>
        <taxon>Bucerotiformes</taxon>
        <taxon>Rhinopomastidae</taxon>
        <taxon>Rhinopomastus</taxon>
    </lineage>
</organism>
<evidence type="ECO:0000313" key="14">
    <source>
        <dbReference type="EMBL" id="NXO00341.1"/>
    </source>
</evidence>
<dbReference type="GO" id="GO:0005737">
    <property type="term" value="C:cytoplasm"/>
    <property type="evidence" value="ECO:0007669"/>
    <property type="project" value="UniProtKB-SubCell"/>
</dbReference>
<evidence type="ECO:0000256" key="3">
    <source>
        <dbReference type="ARBA" id="ARBA00009419"/>
    </source>
</evidence>
<comment type="similarity">
    <text evidence="3">Belongs to the lipoxygenase family.</text>
</comment>
<keyword evidence="4" id="KW-0963">Cytoplasm</keyword>
<keyword evidence="15" id="KW-1185">Reference proteome</keyword>
<protein>
    <submittedName>
        <fullName evidence="14">LOXE3 isomerase</fullName>
    </submittedName>
</protein>
<name>A0A7L1NK96_RHICY</name>
<dbReference type="GO" id="GO:0005506">
    <property type="term" value="F:iron ion binding"/>
    <property type="evidence" value="ECO:0007669"/>
    <property type="project" value="InterPro"/>
</dbReference>
<dbReference type="Proteomes" id="UP000565785">
    <property type="component" value="Unassembled WGS sequence"/>
</dbReference>
<dbReference type="SUPFAM" id="SSF49723">
    <property type="entry name" value="Lipase/lipooxygenase domain (PLAT/LH2 domain)"/>
    <property type="match status" value="1"/>
</dbReference>
<evidence type="ECO:0000256" key="4">
    <source>
        <dbReference type="ARBA" id="ARBA00022490"/>
    </source>
</evidence>
<evidence type="ECO:0000256" key="8">
    <source>
        <dbReference type="ARBA" id="ARBA00023098"/>
    </source>
</evidence>
<dbReference type="FunFam" id="2.60.60.20:FF:000002">
    <property type="entry name" value="Arachidonate 5-lipoxygenase a"/>
    <property type="match status" value="1"/>
</dbReference>